<evidence type="ECO:0000313" key="2">
    <source>
        <dbReference type="Proteomes" id="UP001218218"/>
    </source>
</evidence>
<dbReference type="EMBL" id="JARIHO010000041">
    <property type="protein sequence ID" value="KAJ7327438.1"/>
    <property type="molecule type" value="Genomic_DNA"/>
</dbReference>
<accession>A0AAD7EI26</accession>
<protein>
    <recommendedName>
        <fullName evidence="3">RNase H type-1 domain-containing protein</fullName>
    </recommendedName>
</protein>
<dbReference type="AlphaFoldDB" id="A0AAD7EI26"/>
<evidence type="ECO:0008006" key="3">
    <source>
        <dbReference type="Google" id="ProtNLM"/>
    </source>
</evidence>
<dbReference type="Proteomes" id="UP001218218">
    <property type="component" value="Unassembled WGS sequence"/>
</dbReference>
<organism evidence="1 2">
    <name type="scientific">Mycena albidolilacea</name>
    <dbReference type="NCBI Taxonomy" id="1033008"/>
    <lineage>
        <taxon>Eukaryota</taxon>
        <taxon>Fungi</taxon>
        <taxon>Dikarya</taxon>
        <taxon>Basidiomycota</taxon>
        <taxon>Agaricomycotina</taxon>
        <taxon>Agaricomycetes</taxon>
        <taxon>Agaricomycetidae</taxon>
        <taxon>Agaricales</taxon>
        <taxon>Marasmiineae</taxon>
        <taxon>Mycenaceae</taxon>
        <taxon>Mycena</taxon>
    </lineage>
</organism>
<comment type="caution">
    <text evidence="1">The sequence shown here is derived from an EMBL/GenBank/DDBJ whole genome shotgun (WGS) entry which is preliminary data.</text>
</comment>
<dbReference type="SUPFAM" id="SSF53098">
    <property type="entry name" value="Ribonuclease H-like"/>
    <property type="match status" value="1"/>
</dbReference>
<sequence length="624" mass="69020">MKSPCAPSAPGVFASLPRVHRDLGRRQRHLRLPPVPSVFPSRVLHVSPESEAILRSTDTVCGRSRTGTVRLTRSCTPPTPGAFTLASPNSTPPHITRRLLELETSRCWRSRKLKSPDEPLAIHYSSFFVLTRLALQERRLSLFLAFRSVKLKWSDPTECALCAGAGISPVLTYTMFSKIFTFGIGALALVQGALAIAPGRYIIANPEFGNLVSLRKGDPIALSRAPVPSPFGPWNVEQSGPNGYTITNDDAAVYVNENTLFTGDHADTYSIEDAGSNQFVIRVPQTNLVWTAGQIDDPTAQLDAFQIYWNNHRVRSQKDKSIDDNKHTIFEGEGVGGCLAMALLLRLPDVQGTVTIVVDSQPAVKATRVRAPNPSHWIWDIWHGLACAFAQQNPQAHIVVRWAPGHVSIAGNKRANKEAHRAAQGKDSSDQRDILQPSRPATLELLCDAAIPECQWRASSRYASTMQYNGHLLKGTYLDLANNLPHSLAVLLLQLRTGHADEYVSHFLLHCPEHLCARQELYRTTGPNVYVLHKLLGSPKLLPRLFRYLGRTGRFHTVHGTLPTLPDPDPNKPMRHEMYRLLNTIRIPTMHACTADPFNADTPVGFLTAWVELQAALCNNPPAT</sequence>
<gene>
    <name evidence="1" type="ORF">DFH08DRAFT_1084675</name>
</gene>
<dbReference type="CDD" id="cd23714">
    <property type="entry name" value="beta-trefoil_Ricin_MtaL"/>
    <property type="match status" value="1"/>
</dbReference>
<dbReference type="Gene3D" id="3.30.420.10">
    <property type="entry name" value="Ribonuclease H-like superfamily/Ribonuclease H"/>
    <property type="match status" value="1"/>
</dbReference>
<proteinExistence type="predicted"/>
<dbReference type="InterPro" id="IPR012337">
    <property type="entry name" value="RNaseH-like_sf"/>
</dbReference>
<evidence type="ECO:0000313" key="1">
    <source>
        <dbReference type="EMBL" id="KAJ7327438.1"/>
    </source>
</evidence>
<reference evidence="1" key="1">
    <citation type="submission" date="2023-03" db="EMBL/GenBank/DDBJ databases">
        <title>Massive genome expansion in bonnet fungi (Mycena s.s.) driven by repeated elements and novel gene families across ecological guilds.</title>
        <authorList>
            <consortium name="Lawrence Berkeley National Laboratory"/>
            <person name="Harder C.B."/>
            <person name="Miyauchi S."/>
            <person name="Viragh M."/>
            <person name="Kuo A."/>
            <person name="Thoen E."/>
            <person name="Andreopoulos B."/>
            <person name="Lu D."/>
            <person name="Skrede I."/>
            <person name="Drula E."/>
            <person name="Henrissat B."/>
            <person name="Morin E."/>
            <person name="Kohler A."/>
            <person name="Barry K."/>
            <person name="LaButti K."/>
            <person name="Morin E."/>
            <person name="Salamov A."/>
            <person name="Lipzen A."/>
            <person name="Mereny Z."/>
            <person name="Hegedus B."/>
            <person name="Baldrian P."/>
            <person name="Stursova M."/>
            <person name="Weitz H."/>
            <person name="Taylor A."/>
            <person name="Grigoriev I.V."/>
            <person name="Nagy L.G."/>
            <person name="Martin F."/>
            <person name="Kauserud H."/>
        </authorList>
    </citation>
    <scope>NUCLEOTIDE SEQUENCE</scope>
    <source>
        <strain evidence="1">CBHHK002</strain>
    </source>
</reference>
<name>A0AAD7EI26_9AGAR</name>
<dbReference type="CDD" id="cd09276">
    <property type="entry name" value="Rnase_HI_RT_non_LTR"/>
    <property type="match status" value="1"/>
</dbReference>
<dbReference type="InterPro" id="IPR036397">
    <property type="entry name" value="RNaseH_sf"/>
</dbReference>
<dbReference type="GO" id="GO:0003676">
    <property type="term" value="F:nucleic acid binding"/>
    <property type="evidence" value="ECO:0007669"/>
    <property type="project" value="InterPro"/>
</dbReference>
<keyword evidence="2" id="KW-1185">Reference proteome</keyword>